<protein>
    <recommendedName>
        <fullName evidence="3">Interferon-related developmental regulator N-terminal domain-containing protein</fullName>
    </recommendedName>
</protein>
<feature type="region of interest" description="Disordered" evidence="2">
    <location>
        <begin position="1"/>
        <end position="70"/>
    </location>
</feature>
<feature type="domain" description="Interferon-related developmental regulator N-terminal" evidence="3">
    <location>
        <begin position="83"/>
        <end position="382"/>
    </location>
</feature>
<evidence type="ECO:0000259" key="3">
    <source>
        <dbReference type="Pfam" id="PF05004"/>
    </source>
</evidence>
<dbReference type="SUPFAM" id="SSF48371">
    <property type="entry name" value="ARM repeat"/>
    <property type="match status" value="1"/>
</dbReference>
<accession>A0A9P4TWK5</accession>
<dbReference type="InterPro" id="IPR007701">
    <property type="entry name" value="Interferon-rel_develop_reg_N"/>
</dbReference>
<dbReference type="InterPro" id="IPR016024">
    <property type="entry name" value="ARM-type_fold"/>
</dbReference>
<dbReference type="PANTHER" id="PTHR12354:SF1">
    <property type="entry name" value="INTERFERON-RELATED DEVELOPMENTAL REGULATOR 1"/>
    <property type="match status" value="1"/>
</dbReference>
<evidence type="ECO:0000256" key="1">
    <source>
        <dbReference type="ARBA" id="ARBA00008828"/>
    </source>
</evidence>
<dbReference type="InterPro" id="IPR039777">
    <property type="entry name" value="IFRD"/>
</dbReference>
<dbReference type="OrthoDB" id="18978at2759"/>
<proteinExistence type="inferred from homology"/>
<organism evidence="4 5">
    <name type="scientific">Tothia fuscella</name>
    <dbReference type="NCBI Taxonomy" id="1048955"/>
    <lineage>
        <taxon>Eukaryota</taxon>
        <taxon>Fungi</taxon>
        <taxon>Dikarya</taxon>
        <taxon>Ascomycota</taxon>
        <taxon>Pezizomycotina</taxon>
        <taxon>Dothideomycetes</taxon>
        <taxon>Pleosporomycetidae</taxon>
        <taxon>Venturiales</taxon>
        <taxon>Cylindrosympodiaceae</taxon>
        <taxon>Tothia</taxon>
    </lineage>
</organism>
<feature type="compositionally biased region" description="Polar residues" evidence="2">
    <location>
        <begin position="28"/>
        <end position="41"/>
    </location>
</feature>
<evidence type="ECO:0000256" key="2">
    <source>
        <dbReference type="SAM" id="MobiDB-lite"/>
    </source>
</evidence>
<comment type="caution">
    <text evidence="4">The sequence shown here is derived from an EMBL/GenBank/DDBJ whole genome shotgun (WGS) entry which is preliminary data.</text>
</comment>
<reference evidence="4" key="1">
    <citation type="journal article" date="2020" name="Stud. Mycol.">
        <title>101 Dothideomycetes genomes: a test case for predicting lifestyles and emergence of pathogens.</title>
        <authorList>
            <person name="Haridas S."/>
            <person name="Albert R."/>
            <person name="Binder M."/>
            <person name="Bloem J."/>
            <person name="Labutti K."/>
            <person name="Salamov A."/>
            <person name="Andreopoulos B."/>
            <person name="Baker S."/>
            <person name="Barry K."/>
            <person name="Bills G."/>
            <person name="Bluhm B."/>
            <person name="Cannon C."/>
            <person name="Castanera R."/>
            <person name="Culley D."/>
            <person name="Daum C."/>
            <person name="Ezra D."/>
            <person name="Gonzalez J."/>
            <person name="Henrissat B."/>
            <person name="Kuo A."/>
            <person name="Liang C."/>
            <person name="Lipzen A."/>
            <person name="Lutzoni F."/>
            <person name="Magnuson J."/>
            <person name="Mondo S."/>
            <person name="Nolan M."/>
            <person name="Ohm R."/>
            <person name="Pangilinan J."/>
            <person name="Park H.-J."/>
            <person name="Ramirez L."/>
            <person name="Alfaro M."/>
            <person name="Sun H."/>
            <person name="Tritt A."/>
            <person name="Yoshinaga Y."/>
            <person name="Zwiers L.-H."/>
            <person name="Turgeon B."/>
            <person name="Goodwin S."/>
            <person name="Spatafora J."/>
            <person name="Crous P."/>
            <person name="Grigoriev I."/>
        </authorList>
    </citation>
    <scope>NUCLEOTIDE SEQUENCE</scope>
    <source>
        <strain evidence="4">CBS 130266</strain>
    </source>
</reference>
<evidence type="ECO:0000313" key="4">
    <source>
        <dbReference type="EMBL" id="KAF2427212.1"/>
    </source>
</evidence>
<dbReference type="Gene3D" id="1.25.10.10">
    <property type="entry name" value="Leucine-rich Repeat Variant"/>
    <property type="match status" value="1"/>
</dbReference>
<dbReference type="EMBL" id="MU007061">
    <property type="protein sequence ID" value="KAF2427212.1"/>
    <property type="molecule type" value="Genomic_DNA"/>
</dbReference>
<keyword evidence="5" id="KW-1185">Reference proteome</keyword>
<name>A0A9P4TWK5_9PEZI</name>
<dbReference type="Pfam" id="PF05004">
    <property type="entry name" value="IFRD"/>
    <property type="match status" value="1"/>
</dbReference>
<comment type="similarity">
    <text evidence="1">Belongs to the IFRD family.</text>
</comment>
<feature type="compositionally biased region" description="Basic residues" evidence="2">
    <location>
        <begin position="17"/>
        <end position="27"/>
    </location>
</feature>
<dbReference type="PANTHER" id="PTHR12354">
    <property type="entry name" value="INTERFERON-RELATED DEVELOPMENTAL REGULATOR"/>
    <property type="match status" value="1"/>
</dbReference>
<feature type="compositionally biased region" description="Basic and acidic residues" evidence="2">
    <location>
        <begin position="1"/>
        <end position="10"/>
    </location>
</feature>
<sequence length="462" mass="51621">MHERDLRRQALESGKTVSRKQKAKHLSARSSQAGSTGNSPAVSPSHSPAGSRSGSRAPSRAVSEDEEESDELAVASLDLTAFAQFDEALPEVWKRELHEVMDQVVERTRNKRNTAEAREETLAIYSNILRAQYASDEITLRLDELIPSFVKCFKSGSTERESIYALKALAITFLTTGEPLFDEVNQPLRARIQDGSSNAVQEAAIHTLGTAAFFGGAGQEDVEDVMDFFLDIAESDGEVIEAHDCGEVVAAALQEWGLLATQFQELEDRTERPLECFENQLDSSDLGVLQAAGENIALLYEQSFSRVEEDENGSGDDGTDDEFEFGNFKRKYWAKRYDVFPGNEFALKTKLADLSKSSARYLGKGKRKDLHKTFTDVLQTVEHPYRGPRFSTALNEEMTSYMGHRHVIRFGKDGTLTINRWWKLHRFEAMKRIIGGGFVTHYHANEVVYGSLPSSLEAPVDF</sequence>
<gene>
    <name evidence="4" type="ORF">EJ08DRAFT_593172</name>
</gene>
<dbReference type="AlphaFoldDB" id="A0A9P4TWK5"/>
<dbReference type="InterPro" id="IPR011989">
    <property type="entry name" value="ARM-like"/>
</dbReference>
<feature type="compositionally biased region" description="Low complexity" evidence="2">
    <location>
        <begin position="42"/>
        <end position="61"/>
    </location>
</feature>
<dbReference type="Proteomes" id="UP000800235">
    <property type="component" value="Unassembled WGS sequence"/>
</dbReference>
<evidence type="ECO:0000313" key="5">
    <source>
        <dbReference type="Proteomes" id="UP000800235"/>
    </source>
</evidence>